<evidence type="ECO:0000256" key="2">
    <source>
        <dbReference type="ARBA" id="ARBA00022801"/>
    </source>
</evidence>
<sequence length="325" mass="36062">MSLDPDLSAFLELVEANALSGEKPAMYMMTPEQARLDYGASTHILDVPGPLVASVTEITIPCRDGQSINARLYKPTELPATTALCPVLLYFHGGGYCLGNLDSHDSLCRSLAALTPCHVLHVAYRLAPEYRFPYAVNDAHDAYRWLLMQGFAYGLDSTRIAVGGDSAGGTLATGIAIMARDEGWQPPVFQVLLYPCTSVWQDTDSHQRLARGYLLEADTLQWMFKLYLRSDADRTDWRFAPLETHDLSKLAPAYFILAEYDPLLDEGMAYAERLKASGVDTQVNIYSGMVHDFARLGNIVEEAGQVRQDLADTLAKAFYHENNRI</sequence>
<evidence type="ECO:0000256" key="1">
    <source>
        <dbReference type="ARBA" id="ARBA00010515"/>
    </source>
</evidence>
<keyword evidence="5" id="KW-1185">Reference proteome</keyword>
<dbReference type="PANTHER" id="PTHR23025">
    <property type="entry name" value="TRIACYLGLYCEROL LIPASE"/>
    <property type="match status" value="1"/>
</dbReference>
<dbReference type="GO" id="GO:0004771">
    <property type="term" value="F:sterol ester esterase activity"/>
    <property type="evidence" value="ECO:0007669"/>
    <property type="project" value="TreeGrafter"/>
</dbReference>
<gene>
    <name evidence="4" type="ORF">SAMN05216333_11065</name>
</gene>
<dbReference type="GO" id="GO:0019433">
    <property type="term" value="P:triglyceride catabolic process"/>
    <property type="evidence" value="ECO:0007669"/>
    <property type="project" value="TreeGrafter"/>
</dbReference>
<dbReference type="GO" id="GO:0005829">
    <property type="term" value="C:cytosol"/>
    <property type="evidence" value="ECO:0007669"/>
    <property type="project" value="TreeGrafter"/>
</dbReference>
<dbReference type="InterPro" id="IPR029058">
    <property type="entry name" value="AB_hydrolase_fold"/>
</dbReference>
<dbReference type="Proteomes" id="UP000198814">
    <property type="component" value="Unassembled WGS sequence"/>
</dbReference>
<proteinExistence type="inferred from homology"/>
<dbReference type="GO" id="GO:0004806">
    <property type="term" value="F:triacylglycerol lipase activity"/>
    <property type="evidence" value="ECO:0007669"/>
    <property type="project" value="TreeGrafter"/>
</dbReference>
<dbReference type="RefSeq" id="WP_090318052.1">
    <property type="nucleotide sequence ID" value="NZ_FNOE01000008.1"/>
</dbReference>
<name>A0A1H8PZZ8_9PROT</name>
<organism evidence="4 5">
    <name type="scientific">Nitrosomonas oligotropha</name>
    <dbReference type="NCBI Taxonomy" id="42354"/>
    <lineage>
        <taxon>Bacteria</taxon>
        <taxon>Pseudomonadati</taxon>
        <taxon>Pseudomonadota</taxon>
        <taxon>Betaproteobacteria</taxon>
        <taxon>Nitrosomonadales</taxon>
        <taxon>Nitrosomonadaceae</taxon>
        <taxon>Nitrosomonas</taxon>
    </lineage>
</organism>
<dbReference type="PROSITE" id="PS01173">
    <property type="entry name" value="LIPASE_GDXG_HIS"/>
    <property type="match status" value="1"/>
</dbReference>
<dbReference type="PANTHER" id="PTHR23025:SF3">
    <property type="entry name" value="HORMONE-SENSITIVE LIPASE"/>
    <property type="match status" value="1"/>
</dbReference>
<evidence type="ECO:0000313" key="5">
    <source>
        <dbReference type="Proteomes" id="UP000198814"/>
    </source>
</evidence>
<comment type="similarity">
    <text evidence="1">Belongs to the 'GDXG' lipolytic enzyme family.</text>
</comment>
<protein>
    <submittedName>
        <fullName evidence="4">Acetyl esterase</fullName>
    </submittedName>
</protein>
<dbReference type="InterPro" id="IPR013094">
    <property type="entry name" value="AB_hydrolase_3"/>
</dbReference>
<evidence type="ECO:0000313" key="4">
    <source>
        <dbReference type="EMBL" id="SEO47113.1"/>
    </source>
</evidence>
<feature type="domain" description="Alpha/beta hydrolase fold-3" evidence="3">
    <location>
        <begin position="88"/>
        <end position="294"/>
    </location>
</feature>
<accession>A0A1H8PZZ8</accession>
<dbReference type="SUPFAM" id="SSF53474">
    <property type="entry name" value="alpha/beta-Hydrolases"/>
    <property type="match status" value="1"/>
</dbReference>
<dbReference type="Pfam" id="PF07859">
    <property type="entry name" value="Abhydrolase_3"/>
    <property type="match status" value="1"/>
</dbReference>
<dbReference type="EMBL" id="FODO01000010">
    <property type="protein sequence ID" value="SEO47113.1"/>
    <property type="molecule type" value="Genomic_DNA"/>
</dbReference>
<dbReference type="InterPro" id="IPR002168">
    <property type="entry name" value="Lipase_GDXG_HIS_AS"/>
</dbReference>
<keyword evidence="2" id="KW-0378">Hydrolase</keyword>
<dbReference type="Gene3D" id="3.40.50.1820">
    <property type="entry name" value="alpha/beta hydrolase"/>
    <property type="match status" value="1"/>
</dbReference>
<evidence type="ECO:0000259" key="3">
    <source>
        <dbReference type="Pfam" id="PF07859"/>
    </source>
</evidence>
<reference evidence="5" key="1">
    <citation type="submission" date="2016-10" db="EMBL/GenBank/DDBJ databases">
        <authorList>
            <person name="Varghese N."/>
            <person name="Submissions S."/>
        </authorList>
    </citation>
    <scope>NUCLEOTIDE SEQUENCE [LARGE SCALE GENOMIC DNA]</scope>
    <source>
        <strain evidence="5">Nm76</strain>
    </source>
</reference>
<dbReference type="STRING" id="42354.SAMN05216333_11065"/>
<dbReference type="AlphaFoldDB" id="A0A1H8PZZ8"/>
<dbReference type="OrthoDB" id="9794445at2"/>